<protein>
    <submittedName>
        <fullName evidence="9">Putative winged helix DNA-binding protein</fullName>
    </submittedName>
</protein>
<feature type="compositionally biased region" description="Polar residues" evidence="7">
    <location>
        <begin position="108"/>
        <end position="126"/>
    </location>
</feature>
<evidence type="ECO:0000256" key="2">
    <source>
        <dbReference type="ARBA" id="ARBA00023015"/>
    </source>
</evidence>
<feature type="compositionally biased region" description="Polar residues" evidence="7">
    <location>
        <begin position="149"/>
        <end position="162"/>
    </location>
</feature>
<evidence type="ECO:0000256" key="7">
    <source>
        <dbReference type="SAM" id="MobiDB-lite"/>
    </source>
</evidence>
<evidence type="ECO:0000256" key="3">
    <source>
        <dbReference type="ARBA" id="ARBA00023125"/>
    </source>
</evidence>
<feature type="compositionally biased region" description="Polar residues" evidence="7">
    <location>
        <begin position="333"/>
        <end position="343"/>
    </location>
</feature>
<evidence type="ECO:0000256" key="1">
    <source>
        <dbReference type="ARBA" id="ARBA00004123"/>
    </source>
</evidence>
<dbReference type="InterPro" id="IPR001766">
    <property type="entry name" value="Fork_head_dom"/>
</dbReference>
<feature type="region of interest" description="Disordered" evidence="7">
    <location>
        <begin position="1"/>
        <end position="80"/>
    </location>
</feature>
<comment type="subcellular location">
    <subcellularLocation>
        <location evidence="1 6">Nucleus</location>
    </subcellularLocation>
</comment>
<dbReference type="SMART" id="SM00339">
    <property type="entry name" value="FH"/>
    <property type="match status" value="1"/>
</dbReference>
<dbReference type="STRING" id="77044.A0A1W2TIY7"/>
<feature type="region of interest" description="Disordered" evidence="7">
    <location>
        <begin position="305"/>
        <end position="345"/>
    </location>
</feature>
<dbReference type="PROSITE" id="PS00658">
    <property type="entry name" value="FORK_HEAD_2"/>
    <property type="match status" value="1"/>
</dbReference>
<proteinExistence type="predicted"/>
<keyword evidence="10" id="KW-1185">Reference proteome</keyword>
<dbReference type="GO" id="GO:0000981">
    <property type="term" value="F:DNA-binding transcription factor activity, RNA polymerase II-specific"/>
    <property type="evidence" value="ECO:0007669"/>
    <property type="project" value="TreeGrafter"/>
</dbReference>
<keyword evidence="3 6" id="KW-0238">DNA-binding</keyword>
<feature type="DNA-binding region" description="Fork-head" evidence="6">
    <location>
        <begin position="220"/>
        <end position="319"/>
    </location>
</feature>
<dbReference type="InterPro" id="IPR030456">
    <property type="entry name" value="TF_fork_head_CS_2"/>
</dbReference>
<dbReference type="AlphaFoldDB" id="A0A1W2TIY7"/>
<name>A0A1W2TIY7_ROSNE</name>
<dbReference type="Pfam" id="PF00250">
    <property type="entry name" value="Forkhead"/>
    <property type="match status" value="1"/>
</dbReference>
<dbReference type="InterPro" id="IPR036390">
    <property type="entry name" value="WH_DNA-bd_sf"/>
</dbReference>
<dbReference type="OrthoDB" id="5954824at2759"/>
<dbReference type="PROSITE" id="PS50039">
    <property type="entry name" value="FORK_HEAD_3"/>
    <property type="match status" value="1"/>
</dbReference>
<feature type="compositionally biased region" description="Polar residues" evidence="7">
    <location>
        <begin position="69"/>
        <end position="80"/>
    </location>
</feature>
<dbReference type="GO" id="GO:0000978">
    <property type="term" value="F:RNA polymerase II cis-regulatory region sequence-specific DNA binding"/>
    <property type="evidence" value="ECO:0007669"/>
    <property type="project" value="TreeGrafter"/>
</dbReference>
<dbReference type="GO" id="GO:0005634">
    <property type="term" value="C:nucleus"/>
    <property type="evidence" value="ECO:0007669"/>
    <property type="project" value="UniProtKB-SubCell"/>
</dbReference>
<evidence type="ECO:0000256" key="4">
    <source>
        <dbReference type="ARBA" id="ARBA00023163"/>
    </source>
</evidence>
<dbReference type="Proteomes" id="UP000054516">
    <property type="component" value="Unassembled WGS sequence"/>
</dbReference>
<feature type="compositionally biased region" description="Polar residues" evidence="7">
    <location>
        <begin position="33"/>
        <end position="43"/>
    </location>
</feature>
<evidence type="ECO:0000256" key="6">
    <source>
        <dbReference type="PROSITE-ProRule" id="PRU00089"/>
    </source>
</evidence>
<evidence type="ECO:0000256" key="5">
    <source>
        <dbReference type="ARBA" id="ARBA00023242"/>
    </source>
</evidence>
<dbReference type="InterPro" id="IPR036388">
    <property type="entry name" value="WH-like_DNA-bd_sf"/>
</dbReference>
<reference evidence="9" key="1">
    <citation type="submission" date="2016-03" db="EMBL/GenBank/DDBJ databases">
        <title>Draft genome sequence of Rosellinia necatrix.</title>
        <authorList>
            <person name="Kanematsu S."/>
        </authorList>
    </citation>
    <scope>NUCLEOTIDE SEQUENCE [LARGE SCALE GENOMIC DNA]</scope>
    <source>
        <strain evidence="9">W97</strain>
    </source>
</reference>
<evidence type="ECO:0000259" key="8">
    <source>
        <dbReference type="PROSITE" id="PS50039"/>
    </source>
</evidence>
<dbReference type="PANTHER" id="PTHR45881">
    <property type="entry name" value="CHECKPOINT SUPPRESSOR 1-LIKE, ISOFORM A-RELATED"/>
    <property type="match status" value="1"/>
</dbReference>
<gene>
    <name evidence="9" type="ORF">SAMD00023353_1500740</name>
</gene>
<dbReference type="EMBL" id="DF977460">
    <property type="protein sequence ID" value="GAP88154.2"/>
    <property type="molecule type" value="Genomic_DNA"/>
</dbReference>
<feature type="region of interest" description="Disordered" evidence="7">
    <location>
        <begin position="108"/>
        <end position="224"/>
    </location>
</feature>
<feature type="compositionally biased region" description="Basic and acidic residues" evidence="7">
    <location>
        <begin position="197"/>
        <end position="224"/>
    </location>
</feature>
<sequence length="505" mass="54956">MFSGTEASDPLLTPVSDLPSFTPGADYSPYPCQLQQQGESAVPSSRRMFPTPPPSVSYKQEGTDGFLQLDSSTGPPAEAQSSQYYCLSSGVVSPADWASSGVNQLNRPQFSWDGHNSPQLGNTGNHPQPYDHSFPRQMPLPSYNGGADFSTQQRVESASLGSRNEVPVASTSIEQTPAGPVPEGSPEAKGQVPASFKLEDKSVRSSSGRVDKPQRNGGTKNDDPYAQHLWRALINAKGHTLELREIYQWFVDNTDKANSEGKGWQNSVRHNLSMNAAFVKSQRKSDKKSTAWTLAEWAIHEGVQSTTRYRKGNPTRRGGSGAHHQPHGRGSSIRKSGINTSKNRVAGASKQLLSQTANQELLNRHINPYHGTGAMYNRPLGFVYPPNAQNTHPIPNNPDWLGHSVPTTTGLSLPSYEMAGYTYGNVAHNQIPSSFEQRDDAHVAYQTPDIVGPYGGPQVVANSRFPNQNVALSPSYNHIFSNPQEPTEKPNFFAWDAPSGAGSYV</sequence>
<dbReference type="PANTHER" id="PTHR45881:SF5">
    <property type="entry name" value="FORK-HEAD DOMAIN-CONTAINING PROTEIN"/>
    <property type="match status" value="1"/>
</dbReference>
<organism evidence="9">
    <name type="scientific">Rosellinia necatrix</name>
    <name type="common">White root-rot fungus</name>
    <dbReference type="NCBI Taxonomy" id="77044"/>
    <lineage>
        <taxon>Eukaryota</taxon>
        <taxon>Fungi</taxon>
        <taxon>Dikarya</taxon>
        <taxon>Ascomycota</taxon>
        <taxon>Pezizomycotina</taxon>
        <taxon>Sordariomycetes</taxon>
        <taxon>Xylariomycetidae</taxon>
        <taxon>Xylariales</taxon>
        <taxon>Xylariaceae</taxon>
        <taxon>Rosellinia</taxon>
    </lineage>
</organism>
<evidence type="ECO:0000313" key="10">
    <source>
        <dbReference type="Proteomes" id="UP000054516"/>
    </source>
</evidence>
<feature type="domain" description="Fork-head" evidence="8">
    <location>
        <begin position="220"/>
        <end position="319"/>
    </location>
</feature>
<evidence type="ECO:0000313" key="9">
    <source>
        <dbReference type="EMBL" id="GAP88154.2"/>
    </source>
</evidence>
<keyword evidence="5 6" id="KW-0539">Nucleus</keyword>
<keyword evidence="4" id="KW-0804">Transcription</keyword>
<dbReference type="SUPFAM" id="SSF46785">
    <property type="entry name" value="Winged helix' DNA-binding domain"/>
    <property type="match status" value="1"/>
</dbReference>
<keyword evidence="2" id="KW-0805">Transcription regulation</keyword>
<dbReference type="Gene3D" id="1.10.10.10">
    <property type="entry name" value="Winged helix-like DNA-binding domain superfamily/Winged helix DNA-binding domain"/>
    <property type="match status" value="1"/>
</dbReference>
<accession>A0A1W2TIY7</accession>